<evidence type="ECO:0000313" key="1">
    <source>
        <dbReference type="EMBL" id="SPD13521.1"/>
    </source>
</evidence>
<protein>
    <submittedName>
        <fullName evidence="1">Uncharacterized protein</fullName>
    </submittedName>
</protein>
<gene>
    <name evidence="1" type="ORF">FSB_LOCUS41403</name>
</gene>
<reference evidence="1" key="1">
    <citation type="submission" date="2018-02" db="EMBL/GenBank/DDBJ databases">
        <authorList>
            <person name="Cohen D.B."/>
            <person name="Kent A.D."/>
        </authorList>
    </citation>
    <scope>NUCLEOTIDE SEQUENCE</scope>
</reference>
<organism evidence="1">
    <name type="scientific">Fagus sylvatica</name>
    <name type="common">Beechnut</name>
    <dbReference type="NCBI Taxonomy" id="28930"/>
    <lineage>
        <taxon>Eukaryota</taxon>
        <taxon>Viridiplantae</taxon>
        <taxon>Streptophyta</taxon>
        <taxon>Embryophyta</taxon>
        <taxon>Tracheophyta</taxon>
        <taxon>Spermatophyta</taxon>
        <taxon>Magnoliopsida</taxon>
        <taxon>eudicotyledons</taxon>
        <taxon>Gunneridae</taxon>
        <taxon>Pentapetalae</taxon>
        <taxon>rosids</taxon>
        <taxon>fabids</taxon>
        <taxon>Fagales</taxon>
        <taxon>Fagaceae</taxon>
        <taxon>Fagus</taxon>
    </lineage>
</organism>
<proteinExistence type="predicted"/>
<dbReference type="AlphaFoldDB" id="A0A2N9HP89"/>
<accession>A0A2N9HP89</accession>
<dbReference type="EMBL" id="OIVN01003779">
    <property type="protein sequence ID" value="SPD13521.1"/>
    <property type="molecule type" value="Genomic_DNA"/>
</dbReference>
<name>A0A2N9HP89_FAGSY</name>
<sequence length="121" mass="14007">MVYSLWVYLLSCPEQPVPFPWERCYDLGTDVLFYKNAVYGTIVIDLRPRINLGGGLFHDNSMWYDLTGRSSHYQALFRDYQHDQDSPFLLYTNCCGSLVYLVVPELVQHCPLCGCFVSFFG</sequence>